<evidence type="ECO:0000256" key="1">
    <source>
        <dbReference type="SAM" id="Coils"/>
    </source>
</evidence>
<accession>A0ABN0WW33</accession>
<dbReference type="Proteomes" id="UP001500782">
    <property type="component" value="Unassembled WGS sequence"/>
</dbReference>
<organism evidence="2 3">
    <name type="scientific">Bacillus carboniphilus</name>
    <dbReference type="NCBI Taxonomy" id="86663"/>
    <lineage>
        <taxon>Bacteria</taxon>
        <taxon>Bacillati</taxon>
        <taxon>Bacillota</taxon>
        <taxon>Bacilli</taxon>
        <taxon>Bacillales</taxon>
        <taxon>Bacillaceae</taxon>
        <taxon>Bacillus</taxon>
    </lineage>
</organism>
<reference evidence="2 3" key="1">
    <citation type="journal article" date="2019" name="Int. J. Syst. Evol. Microbiol.">
        <title>The Global Catalogue of Microorganisms (GCM) 10K type strain sequencing project: providing services to taxonomists for standard genome sequencing and annotation.</title>
        <authorList>
            <consortium name="The Broad Institute Genomics Platform"/>
            <consortium name="The Broad Institute Genome Sequencing Center for Infectious Disease"/>
            <person name="Wu L."/>
            <person name="Ma J."/>
        </authorList>
    </citation>
    <scope>NUCLEOTIDE SEQUENCE [LARGE SCALE GENOMIC DNA]</scope>
    <source>
        <strain evidence="2 3">JCM 9731</strain>
    </source>
</reference>
<name>A0ABN0WW33_9BACI</name>
<gene>
    <name evidence="2" type="ORF">GCM10008967_42410</name>
</gene>
<keyword evidence="3" id="KW-1185">Reference proteome</keyword>
<protein>
    <submittedName>
        <fullName evidence="2">Heptaprenyl diphosphate synthase component 1</fullName>
    </submittedName>
</protein>
<comment type="caution">
    <text evidence="2">The sequence shown here is derived from an EMBL/GenBank/DDBJ whole genome shotgun (WGS) entry which is preliminary data.</text>
</comment>
<proteinExistence type="predicted"/>
<evidence type="ECO:0000313" key="3">
    <source>
        <dbReference type="Proteomes" id="UP001500782"/>
    </source>
</evidence>
<dbReference type="EMBL" id="BAAADJ010000064">
    <property type="protein sequence ID" value="GAA0347565.1"/>
    <property type="molecule type" value="Genomic_DNA"/>
</dbReference>
<dbReference type="Pfam" id="PF07307">
    <property type="entry name" value="HEPPP_synt_1"/>
    <property type="match status" value="1"/>
</dbReference>
<feature type="coiled-coil region" evidence="1">
    <location>
        <begin position="228"/>
        <end position="255"/>
    </location>
</feature>
<evidence type="ECO:0000313" key="2">
    <source>
        <dbReference type="EMBL" id="GAA0347565.1"/>
    </source>
</evidence>
<keyword evidence="1" id="KW-0175">Coiled coil</keyword>
<dbReference type="Gene3D" id="1.20.120.1450">
    <property type="match status" value="1"/>
</dbReference>
<sequence>MVEMKGDGMSVIHQLTTKIIEQYKDKTNHPYVQSVIYHPTLQEEKVYILTACMHAKGLNEYEIKNKLLATMLIQSALDVHDLVENDEVHQPLIAKQMAVLAGDYYSGLYYKVLADENDISFIQLLAKGTQEVNENKIRFTQKDYSNEDGFLKILENIEASIAKSVCHFVNAPQWVSLVSYFFLLLRLISEKKCWKESKKSQVVSNFRELLFPRNQTNGITKDQERFVLNQFNQMISEVQQKLEDSINQVSNMEEEVLQKMYSVIRQHKGVAISVVEEG</sequence>
<dbReference type="InterPro" id="IPR009920">
    <property type="entry name" value="HEPPP_synth_su1"/>
</dbReference>